<dbReference type="EMBL" id="FMZX01000005">
    <property type="protein sequence ID" value="SDD19899.1"/>
    <property type="molecule type" value="Genomic_DNA"/>
</dbReference>
<evidence type="ECO:0000313" key="1">
    <source>
        <dbReference type="EMBL" id="SDD19899.1"/>
    </source>
</evidence>
<dbReference type="STRING" id="938405.SAMN02927895_02417"/>
<dbReference type="RefSeq" id="WP_090563897.1">
    <property type="nucleotide sequence ID" value="NZ_FMZX01000005.1"/>
</dbReference>
<proteinExistence type="predicted"/>
<accession>A0A1G6SSZ0</accession>
<dbReference type="Proteomes" id="UP000198925">
    <property type="component" value="Unassembled WGS sequence"/>
</dbReference>
<reference evidence="1 2" key="1">
    <citation type="submission" date="2016-10" db="EMBL/GenBank/DDBJ databases">
        <authorList>
            <person name="de Groot N.N."/>
        </authorList>
    </citation>
    <scope>NUCLEOTIDE SEQUENCE [LARGE SCALE GENOMIC DNA]</scope>
    <source>
        <strain evidence="1 2">CPCC 100156</strain>
    </source>
</reference>
<evidence type="ECO:0000313" key="2">
    <source>
        <dbReference type="Proteomes" id="UP000198925"/>
    </source>
</evidence>
<gene>
    <name evidence="1" type="ORF">SAMN04487779_1005145</name>
</gene>
<dbReference type="OrthoDB" id="7273717at2"/>
<keyword evidence="2" id="KW-1185">Reference proteome</keyword>
<sequence>MEAARDRTDWSILSTLLRLAQREGWRVEFEADQVLVSSRRATAGVIVLPSRLIRHARASGWQAAIAPGRIGLRHPAVRQAVTLRLGEGRGPSHPTA</sequence>
<dbReference type="AlphaFoldDB" id="A0A1G6SSZ0"/>
<protein>
    <submittedName>
        <fullName evidence="1">Uncharacterized protein</fullName>
    </submittedName>
</protein>
<organism evidence="1 2">
    <name type="scientific">Belnapia rosea</name>
    <dbReference type="NCBI Taxonomy" id="938405"/>
    <lineage>
        <taxon>Bacteria</taxon>
        <taxon>Pseudomonadati</taxon>
        <taxon>Pseudomonadota</taxon>
        <taxon>Alphaproteobacteria</taxon>
        <taxon>Acetobacterales</taxon>
        <taxon>Roseomonadaceae</taxon>
        <taxon>Belnapia</taxon>
    </lineage>
</organism>
<name>A0A1G6SSZ0_9PROT</name>